<gene>
    <name evidence="2" type="ORF">NQ314_002416</name>
</gene>
<organism evidence="2 3">
    <name type="scientific">Rhamnusium bicolor</name>
    <dbReference type="NCBI Taxonomy" id="1586634"/>
    <lineage>
        <taxon>Eukaryota</taxon>
        <taxon>Metazoa</taxon>
        <taxon>Ecdysozoa</taxon>
        <taxon>Arthropoda</taxon>
        <taxon>Hexapoda</taxon>
        <taxon>Insecta</taxon>
        <taxon>Pterygota</taxon>
        <taxon>Neoptera</taxon>
        <taxon>Endopterygota</taxon>
        <taxon>Coleoptera</taxon>
        <taxon>Polyphaga</taxon>
        <taxon>Cucujiformia</taxon>
        <taxon>Chrysomeloidea</taxon>
        <taxon>Cerambycidae</taxon>
        <taxon>Lepturinae</taxon>
        <taxon>Rhagiini</taxon>
        <taxon>Rhamnusium</taxon>
    </lineage>
</organism>
<keyword evidence="1" id="KW-0732">Signal</keyword>
<feature type="chain" id="PRO_5043978772" evidence="1">
    <location>
        <begin position="21"/>
        <end position="66"/>
    </location>
</feature>
<name>A0AAV8ZPN7_9CUCU</name>
<keyword evidence="3" id="KW-1185">Reference proteome</keyword>
<feature type="signal peptide" evidence="1">
    <location>
        <begin position="1"/>
        <end position="20"/>
    </location>
</feature>
<proteinExistence type="predicted"/>
<dbReference type="AlphaFoldDB" id="A0AAV8ZPN7"/>
<evidence type="ECO:0000313" key="3">
    <source>
        <dbReference type="Proteomes" id="UP001162156"/>
    </source>
</evidence>
<dbReference type="Proteomes" id="UP001162156">
    <property type="component" value="Unassembled WGS sequence"/>
</dbReference>
<evidence type="ECO:0000256" key="1">
    <source>
        <dbReference type="SAM" id="SignalP"/>
    </source>
</evidence>
<protein>
    <submittedName>
        <fullName evidence="2">Uncharacterized protein</fullName>
    </submittedName>
</protein>
<dbReference type="EMBL" id="JANEYF010000753">
    <property type="protein sequence ID" value="KAJ8968159.1"/>
    <property type="molecule type" value="Genomic_DNA"/>
</dbReference>
<evidence type="ECO:0000313" key="2">
    <source>
        <dbReference type="EMBL" id="KAJ8968159.1"/>
    </source>
</evidence>
<accession>A0AAV8ZPN7</accession>
<sequence>MEVTFAIILLTLLIVQVAIGSYAFLQVGDTQDLRASVKQVVEKSFLEYNNTEAVKEEFNFLQVFVS</sequence>
<reference evidence="2" key="1">
    <citation type="journal article" date="2023" name="Insect Mol. Biol.">
        <title>Genome sequencing provides insights into the evolution of gene families encoding plant cell wall-degrading enzymes in longhorned beetles.</title>
        <authorList>
            <person name="Shin N.R."/>
            <person name="Okamura Y."/>
            <person name="Kirsch R."/>
            <person name="Pauchet Y."/>
        </authorList>
    </citation>
    <scope>NUCLEOTIDE SEQUENCE</scope>
    <source>
        <strain evidence="2">RBIC_L_NR</strain>
    </source>
</reference>
<comment type="caution">
    <text evidence="2">The sequence shown here is derived from an EMBL/GenBank/DDBJ whole genome shotgun (WGS) entry which is preliminary data.</text>
</comment>